<dbReference type="InterPro" id="IPR019800">
    <property type="entry name" value="Glyco_hydro_3_AS"/>
</dbReference>
<reference evidence="9" key="1">
    <citation type="journal article" date="2019" name="Int. J. Syst. Evol. Microbiol.">
        <title>The Global Catalogue of Microorganisms (GCM) 10K type strain sequencing project: providing services to taxonomists for standard genome sequencing and annotation.</title>
        <authorList>
            <consortium name="The Broad Institute Genomics Platform"/>
            <consortium name="The Broad Institute Genome Sequencing Center for Infectious Disease"/>
            <person name="Wu L."/>
            <person name="Ma J."/>
        </authorList>
    </citation>
    <scope>NUCLEOTIDE SEQUENCE [LARGE SCALE GENOMIC DNA]</scope>
    <source>
        <strain evidence="9">CECT 7184</strain>
    </source>
</reference>
<dbReference type="InterPro" id="IPR012338">
    <property type="entry name" value="Beta-lactam/transpept-like"/>
</dbReference>
<dbReference type="InterPro" id="IPR036962">
    <property type="entry name" value="Glyco_hydro_3_N_sf"/>
</dbReference>
<dbReference type="InterPro" id="IPR001764">
    <property type="entry name" value="Glyco_hydro_3_N"/>
</dbReference>
<sequence length="987" mass="111168">MRLFILLLIVCAQTMYAQKRNISVEEAWVNRVYDEMTLEEKIGQLFMVAAYSNKTESHVNELMSLVQNQRIGGVIFFQGGPGRQAKITNKLQNASKLPLFVGIDAEWGLSMRLDSTYRYPWNMSLGAVQDMKLLEQMGVQMAEQANRMGVHFTFGPVVDINNNAANPIIGNRSFGETREIVAERALAVMKGLQSQNVFATAKHFPGHGDTSTDSHHSLPYLDFSKKRLYDIELYPYKKLIQNGLASIMVAHLDVPAFEPQKGVPTSLSYNTITKILKEDLEFEGLIFTDALNMKAASTYKGAGEVDLAAFLAGNDVMLFSENVPLAIQKFVEAYQNGKFDDNRLEYSVKKILAYKYKAGLNKYKPIDYANLYNDLNSVRYDVLNNKLYENLVTVIKNERQELPLDTRSKIAYVKLGDDVNNTFVDELKKYANVDVFFSTTVDDSTILDAYDHVIVGFHKADGAWKKHDFTTIELNLLQNIAQNHNTTLVAFTKPYALSAITFFDDLKSVVLAYQNNDFAQKVATQIIFGDLPSKGKLPVTINKSYQVGDGVLLKATPNKAPRGNFTREKLVTVAPEEAIEVVNNSAPVSADLYSTPEKEKMNGAKLKEIDRLAQSAIDREYTPGIQVLVARNGKIIYQKAYGTLSYDDKAPVTNETVYDLASLSKILGTLPMVMKLYDEGKINFNSTLGDLLPRFKNTDKAKITLKEILTHQSGLVAWIPFYKETLENGYPSKSLYRMTYSKEFPIQVSENLYLKKGYQDIILDRIKESKLGPKTYKYSDLNFILLKEIVESKYNKPLDVLVEDTFYKKIQTNLTYNPLQKMDMHLIAPTELDTYYRHTKIQGYVHDMGAAMFGGVGGHAGVFGNAVDVFKMMQFYLNGGIYNGQRILSEKTLKDFNTCYYCSNGNRRGAGFDKPQLGSSGPTCGCASKNSFGHTGFTGTMTWVDPEYNLVYVFLSNRTYPNADDNKLSKANTREDIQQIIYDAIQQ</sequence>
<dbReference type="InterPro" id="IPR001466">
    <property type="entry name" value="Beta-lactam-related"/>
</dbReference>
<dbReference type="GO" id="GO:0016787">
    <property type="term" value="F:hydrolase activity"/>
    <property type="evidence" value="ECO:0007669"/>
    <property type="project" value="UniProtKB-KW"/>
</dbReference>
<organism evidence="8 9">
    <name type="scientific">Paenimyroides ceti</name>
    <dbReference type="NCBI Taxonomy" id="395087"/>
    <lineage>
        <taxon>Bacteria</taxon>
        <taxon>Pseudomonadati</taxon>
        <taxon>Bacteroidota</taxon>
        <taxon>Flavobacteriia</taxon>
        <taxon>Flavobacteriales</taxon>
        <taxon>Flavobacteriaceae</taxon>
        <taxon>Paenimyroides</taxon>
    </lineage>
</organism>
<evidence type="ECO:0000256" key="2">
    <source>
        <dbReference type="ARBA" id="ARBA00005336"/>
    </source>
</evidence>
<dbReference type="SUPFAM" id="SSF56601">
    <property type="entry name" value="beta-lactamase/transpeptidase-like"/>
    <property type="match status" value="1"/>
</dbReference>
<evidence type="ECO:0000313" key="8">
    <source>
        <dbReference type="EMBL" id="MDN3706630.1"/>
    </source>
</evidence>
<evidence type="ECO:0000256" key="3">
    <source>
        <dbReference type="ARBA" id="ARBA00012663"/>
    </source>
</evidence>
<evidence type="ECO:0000256" key="1">
    <source>
        <dbReference type="ARBA" id="ARBA00001231"/>
    </source>
</evidence>
<evidence type="ECO:0000256" key="5">
    <source>
        <dbReference type="ARBA" id="ARBA00023295"/>
    </source>
</evidence>
<dbReference type="EMBL" id="JAUFQU010000001">
    <property type="protein sequence ID" value="MDN3706630.1"/>
    <property type="molecule type" value="Genomic_DNA"/>
</dbReference>
<feature type="domain" description="Beta-lactamase-related" evidence="6">
    <location>
        <begin position="610"/>
        <end position="968"/>
    </location>
</feature>
<comment type="similarity">
    <text evidence="2">Belongs to the glycosyl hydrolase 3 family.</text>
</comment>
<dbReference type="SUPFAM" id="SSF51445">
    <property type="entry name" value="(Trans)glycosidases"/>
    <property type="match status" value="1"/>
</dbReference>
<dbReference type="EC" id="3.2.1.52" evidence="3"/>
<proteinExistence type="inferred from homology"/>
<dbReference type="Pfam" id="PF00144">
    <property type="entry name" value="Beta-lactamase"/>
    <property type="match status" value="1"/>
</dbReference>
<gene>
    <name evidence="8" type="ORF">QW060_05735</name>
</gene>
<dbReference type="Proteomes" id="UP001242368">
    <property type="component" value="Unassembled WGS sequence"/>
</dbReference>
<dbReference type="Pfam" id="PF00933">
    <property type="entry name" value="Glyco_hydro_3"/>
    <property type="match status" value="1"/>
</dbReference>
<dbReference type="PANTHER" id="PTHR30480">
    <property type="entry name" value="BETA-HEXOSAMINIDASE-RELATED"/>
    <property type="match status" value="1"/>
</dbReference>
<feature type="domain" description="Glycoside hydrolase family 3 N-terminal" evidence="7">
    <location>
        <begin position="37"/>
        <end position="352"/>
    </location>
</feature>
<name>A0ABT8CTW3_9FLAO</name>
<keyword evidence="9" id="KW-1185">Reference proteome</keyword>
<dbReference type="InterPro" id="IPR036881">
    <property type="entry name" value="Glyco_hydro_3_C_sf"/>
</dbReference>
<dbReference type="PANTHER" id="PTHR30480:SF13">
    <property type="entry name" value="BETA-HEXOSAMINIDASE"/>
    <property type="match status" value="1"/>
</dbReference>
<protein>
    <recommendedName>
        <fullName evidence="3">beta-N-acetylhexosaminidase</fullName>
        <ecNumber evidence="3">3.2.1.52</ecNumber>
    </recommendedName>
</protein>
<evidence type="ECO:0000256" key="4">
    <source>
        <dbReference type="ARBA" id="ARBA00022801"/>
    </source>
</evidence>
<evidence type="ECO:0000259" key="7">
    <source>
        <dbReference type="Pfam" id="PF00933"/>
    </source>
</evidence>
<dbReference type="PRINTS" id="PR00133">
    <property type="entry name" value="GLHYDRLASE3"/>
</dbReference>
<dbReference type="RefSeq" id="WP_290362693.1">
    <property type="nucleotide sequence ID" value="NZ_JAUFQU010000001.1"/>
</dbReference>
<evidence type="ECO:0000259" key="6">
    <source>
        <dbReference type="Pfam" id="PF00144"/>
    </source>
</evidence>
<keyword evidence="5" id="KW-0326">Glycosidase</keyword>
<dbReference type="SUPFAM" id="SSF52279">
    <property type="entry name" value="Beta-D-glucan exohydrolase, C-terminal domain"/>
    <property type="match status" value="1"/>
</dbReference>
<dbReference type="PROSITE" id="PS00775">
    <property type="entry name" value="GLYCOSYL_HYDROL_F3"/>
    <property type="match status" value="1"/>
</dbReference>
<dbReference type="InterPro" id="IPR017853">
    <property type="entry name" value="GH"/>
</dbReference>
<dbReference type="Gene3D" id="3.40.710.10">
    <property type="entry name" value="DD-peptidase/beta-lactamase superfamily"/>
    <property type="match status" value="1"/>
</dbReference>
<comment type="catalytic activity">
    <reaction evidence="1">
        <text>Hydrolysis of terminal non-reducing N-acetyl-D-hexosamine residues in N-acetyl-beta-D-hexosaminides.</text>
        <dbReference type="EC" id="3.2.1.52"/>
    </reaction>
</comment>
<dbReference type="Gene3D" id="3.40.50.1700">
    <property type="entry name" value="Glycoside hydrolase family 3 C-terminal domain"/>
    <property type="match status" value="1"/>
</dbReference>
<dbReference type="Gene3D" id="3.20.20.300">
    <property type="entry name" value="Glycoside hydrolase, family 3, N-terminal domain"/>
    <property type="match status" value="1"/>
</dbReference>
<accession>A0ABT8CTW3</accession>
<comment type="caution">
    <text evidence="8">The sequence shown here is derived from an EMBL/GenBank/DDBJ whole genome shotgun (WGS) entry which is preliminary data.</text>
</comment>
<dbReference type="InterPro" id="IPR050226">
    <property type="entry name" value="NagZ_Beta-hexosaminidase"/>
</dbReference>
<keyword evidence="4 8" id="KW-0378">Hydrolase</keyword>
<evidence type="ECO:0000313" key="9">
    <source>
        <dbReference type="Proteomes" id="UP001242368"/>
    </source>
</evidence>